<evidence type="ECO:0000313" key="2">
    <source>
        <dbReference type="Proteomes" id="UP000825935"/>
    </source>
</evidence>
<evidence type="ECO:0000313" key="1">
    <source>
        <dbReference type="EMBL" id="KAH7429502.1"/>
    </source>
</evidence>
<name>A0A8T2U2J8_CERRI</name>
<proteinExistence type="predicted"/>
<sequence>MGVKSVHGDLIEGPESASNMLNIGERHEHAIQEEGEKQRRSLSAYGEDIRHSAGGALKEALRVLAGWCLALLDINEHVDRCTIVNETDKDVLVRAKYRNVWEGDFWHLSAAGGEMVVPPRFLPENGEPYNRLGAFLLQEPLFSTTPLLLSPADLSSRRLVLRILVPVCVTSPHLLPIKAS</sequence>
<comment type="caution">
    <text evidence="1">The sequence shown here is derived from an EMBL/GenBank/DDBJ whole genome shotgun (WGS) entry which is preliminary data.</text>
</comment>
<gene>
    <name evidence="1" type="ORF">KP509_09G052900</name>
</gene>
<protein>
    <submittedName>
        <fullName evidence="1">Uncharacterized protein</fullName>
    </submittedName>
</protein>
<dbReference type="AlphaFoldDB" id="A0A8T2U2J8"/>
<dbReference type="Proteomes" id="UP000825935">
    <property type="component" value="Chromosome 9"/>
</dbReference>
<accession>A0A8T2U2J8</accession>
<reference evidence="1" key="1">
    <citation type="submission" date="2021-08" db="EMBL/GenBank/DDBJ databases">
        <title>WGS assembly of Ceratopteris richardii.</title>
        <authorList>
            <person name="Marchant D.B."/>
            <person name="Chen G."/>
            <person name="Jenkins J."/>
            <person name="Shu S."/>
            <person name="Leebens-Mack J."/>
            <person name="Grimwood J."/>
            <person name="Schmutz J."/>
            <person name="Soltis P."/>
            <person name="Soltis D."/>
            <person name="Chen Z.-H."/>
        </authorList>
    </citation>
    <scope>NUCLEOTIDE SEQUENCE</scope>
    <source>
        <strain evidence="1">Whitten #5841</strain>
        <tissue evidence="1">Leaf</tissue>
    </source>
</reference>
<organism evidence="1 2">
    <name type="scientific">Ceratopteris richardii</name>
    <name type="common">Triangle waterfern</name>
    <dbReference type="NCBI Taxonomy" id="49495"/>
    <lineage>
        <taxon>Eukaryota</taxon>
        <taxon>Viridiplantae</taxon>
        <taxon>Streptophyta</taxon>
        <taxon>Embryophyta</taxon>
        <taxon>Tracheophyta</taxon>
        <taxon>Polypodiopsida</taxon>
        <taxon>Polypodiidae</taxon>
        <taxon>Polypodiales</taxon>
        <taxon>Pteridineae</taxon>
        <taxon>Pteridaceae</taxon>
        <taxon>Parkerioideae</taxon>
        <taxon>Ceratopteris</taxon>
    </lineage>
</organism>
<keyword evidence="2" id="KW-1185">Reference proteome</keyword>
<dbReference type="EMBL" id="CM035414">
    <property type="protein sequence ID" value="KAH7429502.1"/>
    <property type="molecule type" value="Genomic_DNA"/>
</dbReference>